<dbReference type="InterPro" id="IPR000866">
    <property type="entry name" value="AhpC/TSA"/>
</dbReference>
<keyword evidence="7" id="KW-1015">Disulfide bond</keyword>
<evidence type="ECO:0000313" key="16">
    <source>
        <dbReference type="EMBL" id="KIM65663.1"/>
    </source>
</evidence>
<dbReference type="FunFam" id="3.40.30.10:FF:000157">
    <property type="entry name" value="DOT5p Nuclear thiol peroxidase"/>
    <property type="match status" value="1"/>
</dbReference>
<dbReference type="EMBL" id="KN822021">
    <property type="protein sequence ID" value="KIM65663.1"/>
    <property type="molecule type" value="Genomic_DNA"/>
</dbReference>
<feature type="region of interest" description="Disordered" evidence="14">
    <location>
        <begin position="1"/>
        <end position="100"/>
    </location>
</feature>
<evidence type="ECO:0000256" key="7">
    <source>
        <dbReference type="ARBA" id="ARBA00023157"/>
    </source>
</evidence>
<dbReference type="PANTHER" id="PTHR42801:SF23">
    <property type="entry name" value="PEROXIREDOXIN DOT5"/>
    <property type="match status" value="1"/>
</dbReference>
<sequence length="305" mass="31935">MSDPTPTTTAPAPAPASAPRRSSRISSKPQSTAKPKTTKPKGTAKSKDTAKKPAAAAKTKRGAGRKRGADELEEKDELESDGDMDGGAQSGEVEGVDAKKAKLPPADVDDGAVEAIVQVIQNAQADANGDVRMADDTGDAGAGTGDAEEGDTAQKTSFDLGDMIPSATLKNENGEDVETSGLVAQRGVVLFLVPKADTPGCTTQACGFRDSYEEFTDLDYDVYCLSADSPAAQTKWQTKRQLPFHLLSDPNRVLIGALGAADGNKTKRSHFVFEKGGKLIHKKMPLKPADSPVLSLKAIKGELPS</sequence>
<dbReference type="OrthoDB" id="338622at2759"/>
<dbReference type="CDD" id="cd03017">
    <property type="entry name" value="PRX_BCP"/>
    <property type="match status" value="1"/>
</dbReference>
<evidence type="ECO:0000256" key="2">
    <source>
        <dbReference type="ARBA" id="ARBA00011245"/>
    </source>
</evidence>
<evidence type="ECO:0000256" key="1">
    <source>
        <dbReference type="ARBA" id="ARBA00004123"/>
    </source>
</evidence>
<dbReference type="InterPro" id="IPR050924">
    <property type="entry name" value="Peroxiredoxin_BCP/PrxQ"/>
</dbReference>
<dbReference type="PROSITE" id="PS51352">
    <property type="entry name" value="THIOREDOXIN_2"/>
    <property type="match status" value="1"/>
</dbReference>
<dbReference type="HOGENOM" id="CLU_042529_2_2_1"/>
<dbReference type="GO" id="GO:0034599">
    <property type="term" value="P:cellular response to oxidative stress"/>
    <property type="evidence" value="ECO:0007669"/>
    <property type="project" value="UniProtKB-ARBA"/>
</dbReference>
<keyword evidence="4" id="KW-0575">Peroxidase</keyword>
<dbReference type="GO" id="GO:0005634">
    <property type="term" value="C:nucleus"/>
    <property type="evidence" value="ECO:0007669"/>
    <property type="project" value="UniProtKB-SubCell"/>
</dbReference>
<name>A0A0C2ZW19_9AGAM</name>
<comment type="subcellular location">
    <subcellularLocation>
        <location evidence="1">Nucleus</location>
    </subcellularLocation>
</comment>
<feature type="domain" description="Thioredoxin" evidence="15">
    <location>
        <begin position="158"/>
        <end position="304"/>
    </location>
</feature>
<evidence type="ECO:0000256" key="10">
    <source>
        <dbReference type="ARBA" id="ARBA00032824"/>
    </source>
</evidence>
<evidence type="ECO:0000256" key="5">
    <source>
        <dbReference type="ARBA" id="ARBA00022862"/>
    </source>
</evidence>
<dbReference type="GO" id="GO:0008379">
    <property type="term" value="F:thioredoxin peroxidase activity"/>
    <property type="evidence" value="ECO:0007669"/>
    <property type="project" value="TreeGrafter"/>
</dbReference>
<keyword evidence="17" id="KW-1185">Reference proteome</keyword>
<evidence type="ECO:0000256" key="3">
    <source>
        <dbReference type="ARBA" id="ARBA00013017"/>
    </source>
</evidence>
<reference evidence="16 17" key="1">
    <citation type="submission" date="2014-04" db="EMBL/GenBank/DDBJ databases">
        <authorList>
            <consortium name="DOE Joint Genome Institute"/>
            <person name="Kuo A."/>
            <person name="Kohler A."/>
            <person name="Nagy L.G."/>
            <person name="Floudas D."/>
            <person name="Copeland A."/>
            <person name="Barry K.W."/>
            <person name="Cichocki N."/>
            <person name="Veneault-Fourrey C."/>
            <person name="LaButti K."/>
            <person name="Lindquist E.A."/>
            <person name="Lipzen A."/>
            <person name="Lundell T."/>
            <person name="Morin E."/>
            <person name="Murat C."/>
            <person name="Sun H."/>
            <person name="Tunlid A."/>
            <person name="Henrissat B."/>
            <person name="Grigoriev I.V."/>
            <person name="Hibbett D.S."/>
            <person name="Martin F."/>
            <person name="Nordberg H.P."/>
            <person name="Cantor M.N."/>
            <person name="Hua S.X."/>
        </authorList>
    </citation>
    <scope>NUCLEOTIDE SEQUENCE [LARGE SCALE GENOMIC DNA]</scope>
    <source>
        <strain evidence="16 17">Foug A</strain>
    </source>
</reference>
<feature type="compositionally biased region" description="Acidic residues" evidence="14">
    <location>
        <begin position="71"/>
        <end position="84"/>
    </location>
</feature>
<comment type="catalytic activity">
    <reaction evidence="12">
        <text>a hydroperoxide + [thioredoxin]-dithiol = an alcohol + [thioredoxin]-disulfide + H2O</text>
        <dbReference type="Rhea" id="RHEA:62620"/>
        <dbReference type="Rhea" id="RHEA-COMP:10698"/>
        <dbReference type="Rhea" id="RHEA-COMP:10700"/>
        <dbReference type="ChEBI" id="CHEBI:15377"/>
        <dbReference type="ChEBI" id="CHEBI:29950"/>
        <dbReference type="ChEBI" id="CHEBI:30879"/>
        <dbReference type="ChEBI" id="CHEBI:35924"/>
        <dbReference type="ChEBI" id="CHEBI:50058"/>
        <dbReference type="EC" id="1.11.1.24"/>
    </reaction>
</comment>
<proteinExistence type="inferred from homology"/>
<dbReference type="Pfam" id="PF00578">
    <property type="entry name" value="AhpC-TSA"/>
    <property type="match status" value="1"/>
</dbReference>
<dbReference type="InterPro" id="IPR036249">
    <property type="entry name" value="Thioredoxin-like_sf"/>
</dbReference>
<evidence type="ECO:0000259" key="15">
    <source>
        <dbReference type="PROSITE" id="PS51352"/>
    </source>
</evidence>
<reference evidence="17" key="2">
    <citation type="submission" date="2015-01" db="EMBL/GenBank/DDBJ databases">
        <title>Evolutionary Origins and Diversification of the Mycorrhizal Mutualists.</title>
        <authorList>
            <consortium name="DOE Joint Genome Institute"/>
            <consortium name="Mycorrhizal Genomics Consortium"/>
            <person name="Kohler A."/>
            <person name="Kuo A."/>
            <person name="Nagy L.G."/>
            <person name="Floudas D."/>
            <person name="Copeland A."/>
            <person name="Barry K.W."/>
            <person name="Cichocki N."/>
            <person name="Veneault-Fourrey C."/>
            <person name="LaButti K."/>
            <person name="Lindquist E.A."/>
            <person name="Lipzen A."/>
            <person name="Lundell T."/>
            <person name="Morin E."/>
            <person name="Murat C."/>
            <person name="Riley R."/>
            <person name="Ohm R."/>
            <person name="Sun H."/>
            <person name="Tunlid A."/>
            <person name="Henrissat B."/>
            <person name="Grigoriev I.V."/>
            <person name="Hibbett D.S."/>
            <person name="Martin F."/>
        </authorList>
    </citation>
    <scope>NUCLEOTIDE SEQUENCE [LARGE SCALE GENOMIC DNA]</scope>
    <source>
        <strain evidence="17">Foug A</strain>
    </source>
</reference>
<protein>
    <recommendedName>
        <fullName evidence="3">thioredoxin-dependent peroxiredoxin</fullName>
        <ecNumber evidence="3">1.11.1.24</ecNumber>
    </recommendedName>
    <alternativeName>
        <fullName evidence="13">Nuclear thiol peroxidase</fullName>
    </alternativeName>
    <alternativeName>
        <fullName evidence="10">Thioredoxin peroxidase</fullName>
    </alternativeName>
</protein>
<gene>
    <name evidence="16" type="ORF">SCLCIDRAFT_1212059</name>
</gene>
<evidence type="ECO:0000256" key="8">
    <source>
        <dbReference type="ARBA" id="ARBA00023242"/>
    </source>
</evidence>
<evidence type="ECO:0000256" key="6">
    <source>
        <dbReference type="ARBA" id="ARBA00023002"/>
    </source>
</evidence>
<keyword evidence="8" id="KW-0539">Nucleus</keyword>
<dbReference type="Gene3D" id="3.40.30.10">
    <property type="entry name" value="Glutaredoxin"/>
    <property type="match status" value="1"/>
</dbReference>
<dbReference type="STRING" id="1036808.A0A0C2ZW19"/>
<dbReference type="InParanoid" id="A0A0C2ZW19"/>
<evidence type="ECO:0000256" key="13">
    <source>
        <dbReference type="ARBA" id="ARBA00077538"/>
    </source>
</evidence>
<evidence type="ECO:0000256" key="11">
    <source>
        <dbReference type="ARBA" id="ARBA00038489"/>
    </source>
</evidence>
<evidence type="ECO:0000313" key="17">
    <source>
        <dbReference type="Proteomes" id="UP000053989"/>
    </source>
</evidence>
<comment type="subunit">
    <text evidence="2">Monomer.</text>
</comment>
<dbReference type="AlphaFoldDB" id="A0A0C2ZW19"/>
<accession>A0A0C2ZW19</accession>
<dbReference type="InterPro" id="IPR013766">
    <property type="entry name" value="Thioredoxin_domain"/>
</dbReference>
<feature type="compositionally biased region" description="Low complexity" evidence="14">
    <location>
        <begin position="1"/>
        <end position="35"/>
    </location>
</feature>
<keyword evidence="5" id="KW-0049">Antioxidant</keyword>
<dbReference type="GO" id="GO:0005737">
    <property type="term" value="C:cytoplasm"/>
    <property type="evidence" value="ECO:0007669"/>
    <property type="project" value="TreeGrafter"/>
</dbReference>
<dbReference type="Proteomes" id="UP000053989">
    <property type="component" value="Unassembled WGS sequence"/>
</dbReference>
<evidence type="ECO:0000256" key="12">
    <source>
        <dbReference type="ARBA" id="ARBA00049091"/>
    </source>
</evidence>
<keyword evidence="6" id="KW-0560">Oxidoreductase</keyword>
<comment type="similarity">
    <text evidence="11">Belongs to the peroxiredoxin family. BCP/PrxQ subfamily.</text>
</comment>
<dbReference type="EC" id="1.11.1.24" evidence="3"/>
<evidence type="ECO:0000256" key="14">
    <source>
        <dbReference type="SAM" id="MobiDB-lite"/>
    </source>
</evidence>
<evidence type="ECO:0000256" key="4">
    <source>
        <dbReference type="ARBA" id="ARBA00022559"/>
    </source>
</evidence>
<dbReference type="PANTHER" id="PTHR42801">
    <property type="entry name" value="THIOREDOXIN-DEPENDENT PEROXIDE REDUCTASE"/>
    <property type="match status" value="1"/>
</dbReference>
<evidence type="ECO:0000256" key="9">
    <source>
        <dbReference type="ARBA" id="ARBA00023284"/>
    </source>
</evidence>
<keyword evidence="9" id="KW-0676">Redox-active center</keyword>
<dbReference type="SUPFAM" id="SSF52833">
    <property type="entry name" value="Thioredoxin-like"/>
    <property type="match status" value="1"/>
</dbReference>
<feature type="region of interest" description="Disordered" evidence="14">
    <location>
        <begin position="130"/>
        <end position="173"/>
    </location>
</feature>
<organism evidence="16 17">
    <name type="scientific">Scleroderma citrinum Foug A</name>
    <dbReference type="NCBI Taxonomy" id="1036808"/>
    <lineage>
        <taxon>Eukaryota</taxon>
        <taxon>Fungi</taxon>
        <taxon>Dikarya</taxon>
        <taxon>Basidiomycota</taxon>
        <taxon>Agaricomycotina</taxon>
        <taxon>Agaricomycetes</taxon>
        <taxon>Agaricomycetidae</taxon>
        <taxon>Boletales</taxon>
        <taxon>Sclerodermatineae</taxon>
        <taxon>Sclerodermataceae</taxon>
        <taxon>Scleroderma</taxon>
    </lineage>
</organism>
<dbReference type="GO" id="GO:0045454">
    <property type="term" value="P:cell redox homeostasis"/>
    <property type="evidence" value="ECO:0007669"/>
    <property type="project" value="TreeGrafter"/>
</dbReference>